<name>A0A9P0LZ65_ACAOB</name>
<dbReference type="EMBL" id="CAKOFQ010007471">
    <property type="protein sequence ID" value="CAH2001829.1"/>
    <property type="molecule type" value="Genomic_DNA"/>
</dbReference>
<dbReference type="OrthoDB" id="10062525at2759"/>
<dbReference type="Proteomes" id="UP001152888">
    <property type="component" value="Unassembled WGS sequence"/>
</dbReference>
<accession>A0A9P0LZ65</accession>
<protein>
    <recommendedName>
        <fullName evidence="3">DUF4371 domain-containing protein</fullName>
    </recommendedName>
</protein>
<evidence type="ECO:0000313" key="2">
    <source>
        <dbReference type="Proteomes" id="UP001152888"/>
    </source>
</evidence>
<reference evidence="1" key="1">
    <citation type="submission" date="2022-03" db="EMBL/GenBank/DDBJ databases">
        <authorList>
            <person name="Sayadi A."/>
        </authorList>
    </citation>
    <scope>NUCLEOTIDE SEQUENCE</scope>
</reference>
<evidence type="ECO:0008006" key="3">
    <source>
        <dbReference type="Google" id="ProtNLM"/>
    </source>
</evidence>
<dbReference type="AlphaFoldDB" id="A0A9P0LZ65"/>
<comment type="caution">
    <text evidence="1">The sequence shown here is derived from an EMBL/GenBank/DDBJ whole genome shotgun (WGS) entry which is preliminary data.</text>
</comment>
<keyword evidence="2" id="KW-1185">Reference proteome</keyword>
<evidence type="ECO:0000313" key="1">
    <source>
        <dbReference type="EMBL" id="CAH2001829.1"/>
    </source>
</evidence>
<dbReference type="PANTHER" id="PTHR45913:SF22">
    <property type="entry name" value="SCAN BOX DOMAIN-CONTAINING PROTEIN"/>
    <property type="match status" value="1"/>
</dbReference>
<dbReference type="PANTHER" id="PTHR45913">
    <property type="entry name" value="EPM2A-INTERACTING PROTEIN 1"/>
    <property type="match status" value="1"/>
</dbReference>
<organism evidence="1 2">
    <name type="scientific">Acanthoscelides obtectus</name>
    <name type="common">Bean weevil</name>
    <name type="synonym">Bruchus obtectus</name>
    <dbReference type="NCBI Taxonomy" id="200917"/>
    <lineage>
        <taxon>Eukaryota</taxon>
        <taxon>Metazoa</taxon>
        <taxon>Ecdysozoa</taxon>
        <taxon>Arthropoda</taxon>
        <taxon>Hexapoda</taxon>
        <taxon>Insecta</taxon>
        <taxon>Pterygota</taxon>
        <taxon>Neoptera</taxon>
        <taxon>Endopterygota</taxon>
        <taxon>Coleoptera</taxon>
        <taxon>Polyphaga</taxon>
        <taxon>Cucujiformia</taxon>
        <taxon>Chrysomeloidea</taxon>
        <taxon>Chrysomelidae</taxon>
        <taxon>Bruchinae</taxon>
        <taxon>Bruchini</taxon>
        <taxon>Acanthoscelides</taxon>
    </lineage>
</organism>
<sequence>MRLDKSESYHTDVSQHLKASFEIAFMIAKPKEPHTIGEGLIKPCVLKATQIFLREDADQKMKSISLSNNTVKRRIDDIATDIKSQIIIKVKLSPCFAINCDESTDIVNRAQLIVYVRYIGADIIQEEILYSKSLTADGAPAMIGVRSGLAKKLKEQIPQWLVYIVFVVHRQALASKTLPQKLRQTLDSAIRIVSYIKSSALNSRLFTRLWEDLDSHHKVLLFHTEVRGLSKGNMLARLYELKEEVIIFLQYKEKHDFLTMFKDDTFQWRLAYLTDIFDSLDELNLKLQGRNNTIISNYDYIQGFISKLQLWNQKVSSENVISFSHLFEAIKNNILDANLKADIKTHLQALEDEYRRYYRDINSESPICYMTRNPFVVDMSQLPEEVQEEFLEMKADSSMKGF</sequence>
<proteinExistence type="predicted"/>
<gene>
    <name evidence="1" type="ORF">ACAOBT_LOCUS26461</name>
</gene>